<dbReference type="SMART" id="SM00448">
    <property type="entry name" value="REC"/>
    <property type="match status" value="1"/>
</dbReference>
<dbReference type="Proteomes" id="UP000681027">
    <property type="component" value="Unassembled WGS sequence"/>
</dbReference>
<feature type="domain" description="Response regulatory" evidence="2">
    <location>
        <begin position="2"/>
        <end position="118"/>
    </location>
</feature>
<reference evidence="3 4" key="1">
    <citation type="submission" date="2021-05" db="EMBL/GenBank/DDBJ databases">
        <title>Novel Bacillus species.</title>
        <authorList>
            <person name="Liu G."/>
        </authorList>
    </citation>
    <scope>NUCLEOTIDE SEQUENCE [LARGE SCALE GENOMIC DNA]</scope>
    <source>
        <strain evidence="3 4">FJAT-49705</strain>
    </source>
</reference>
<dbReference type="RefSeq" id="WP_213103917.1">
    <property type="nucleotide sequence ID" value="NZ_JAGYPM010000004.1"/>
</dbReference>
<keyword evidence="1" id="KW-0597">Phosphoprotein</keyword>
<dbReference type="InterPro" id="IPR052048">
    <property type="entry name" value="ST_Response_Regulator"/>
</dbReference>
<dbReference type="EMBL" id="JAGYPM010000004">
    <property type="protein sequence ID" value="MBS4192049.1"/>
    <property type="molecule type" value="Genomic_DNA"/>
</dbReference>
<feature type="modified residue" description="4-aspartylphosphate" evidence="1">
    <location>
        <position position="53"/>
    </location>
</feature>
<dbReference type="Pfam" id="PF08664">
    <property type="entry name" value="YcbB"/>
    <property type="match status" value="1"/>
</dbReference>
<keyword evidence="4" id="KW-1185">Reference proteome</keyword>
<dbReference type="SUPFAM" id="SSF52172">
    <property type="entry name" value="CheY-like"/>
    <property type="match status" value="1"/>
</dbReference>
<evidence type="ECO:0000313" key="4">
    <source>
        <dbReference type="Proteomes" id="UP000681027"/>
    </source>
</evidence>
<proteinExistence type="predicted"/>
<evidence type="ECO:0000256" key="1">
    <source>
        <dbReference type="PROSITE-ProRule" id="PRU00169"/>
    </source>
</evidence>
<dbReference type="InterPro" id="IPR001789">
    <property type="entry name" value="Sig_transdc_resp-reg_receiver"/>
</dbReference>
<evidence type="ECO:0000313" key="3">
    <source>
        <dbReference type="EMBL" id="MBS4192049.1"/>
    </source>
</evidence>
<organism evidence="3 4">
    <name type="scientific">Cytobacillus citreus</name>
    <dbReference type="NCBI Taxonomy" id="2833586"/>
    <lineage>
        <taxon>Bacteria</taxon>
        <taxon>Bacillati</taxon>
        <taxon>Bacillota</taxon>
        <taxon>Bacilli</taxon>
        <taxon>Bacillales</taxon>
        <taxon>Bacillaceae</taxon>
        <taxon>Cytobacillus</taxon>
    </lineage>
</organism>
<dbReference type="PANTHER" id="PTHR43228:SF8">
    <property type="entry name" value="TRANSCRIPTIONAL REGULATORY PROTEIN GLNL"/>
    <property type="match status" value="1"/>
</dbReference>
<comment type="caution">
    <text evidence="3">The sequence shown here is derived from an EMBL/GenBank/DDBJ whole genome shotgun (WGS) entry which is preliminary data.</text>
</comment>
<dbReference type="Pfam" id="PF00072">
    <property type="entry name" value="Response_reg"/>
    <property type="match status" value="1"/>
</dbReference>
<protein>
    <submittedName>
        <fullName evidence="3">Response regulator</fullName>
    </submittedName>
</protein>
<dbReference type="InterPro" id="IPR013972">
    <property type="entry name" value="YcbB"/>
</dbReference>
<accession>A0ABS5NYW4</accession>
<dbReference type="PROSITE" id="PS50110">
    <property type="entry name" value="RESPONSE_REGULATORY"/>
    <property type="match status" value="1"/>
</dbReference>
<evidence type="ECO:0000259" key="2">
    <source>
        <dbReference type="PROSITE" id="PS50110"/>
    </source>
</evidence>
<gene>
    <name evidence="3" type="ORF">KHA94_17940</name>
</gene>
<name>A0ABS5NYW4_9BACI</name>
<dbReference type="PANTHER" id="PTHR43228">
    <property type="entry name" value="TWO-COMPONENT RESPONSE REGULATOR"/>
    <property type="match status" value="1"/>
</dbReference>
<dbReference type="Gene3D" id="3.40.50.2300">
    <property type="match status" value="1"/>
</dbReference>
<dbReference type="InterPro" id="IPR011006">
    <property type="entry name" value="CheY-like_superfamily"/>
</dbReference>
<sequence>MRYFIIDDDMASRKMLEKIIVEEEIGHIIGMAENGQKAIQSILSTRPDFVLIDFLMPEMDGIETIEQLRMQGFKGKFIMISQIVNKEMVGEAYEKGVEFFIHKPINRIEVQSILKRTAEQFHLKHSLLTIRESLSHIESSHFTQKPRSVREIALSILNDMGIIGEAGSKDMVLMLEILMNRNNSSTVLPPLKELYEAVAISKGTDGVNIKKESKSIEQRIRRAIIAALNNLASFGTIDYTNPKFEYYAPRYFDLQEIRAQMRKIESDSNETMKAKINIKKFLQVLYVETIENFRQRL</sequence>